<dbReference type="EMBL" id="MZGV01000053">
    <property type="protein sequence ID" value="OPJ58679.1"/>
    <property type="molecule type" value="Genomic_DNA"/>
</dbReference>
<dbReference type="Proteomes" id="UP000190080">
    <property type="component" value="Unassembled WGS sequence"/>
</dbReference>
<keyword evidence="2" id="KW-1185">Reference proteome</keyword>
<name>A0A1V4IFI1_9CLOT</name>
<dbReference type="AlphaFoldDB" id="A0A1V4IFI1"/>
<sequence>MNIYILDSDLNIKDDLEKKGYNIIDDPKTPCDAIICNLKNCDLSKINSKINYKSEGTLIIDYGNKSVDDIENILNNRFYSSVM</sequence>
<evidence type="ECO:0000313" key="2">
    <source>
        <dbReference type="Proteomes" id="UP000190080"/>
    </source>
</evidence>
<comment type="caution">
    <text evidence="1">The sequence shown here is derived from an EMBL/GenBank/DDBJ whole genome shotgun (WGS) entry which is preliminary data.</text>
</comment>
<dbReference type="Pfam" id="PF03698">
    <property type="entry name" value="UPF0180"/>
    <property type="match status" value="1"/>
</dbReference>
<accession>A0A1V4IFI1</accession>
<gene>
    <name evidence="1" type="ORF">CLORY_35130</name>
</gene>
<organism evidence="1 2">
    <name type="scientific">Clostridium oryzae</name>
    <dbReference type="NCBI Taxonomy" id="1450648"/>
    <lineage>
        <taxon>Bacteria</taxon>
        <taxon>Bacillati</taxon>
        <taxon>Bacillota</taxon>
        <taxon>Clostridia</taxon>
        <taxon>Eubacteriales</taxon>
        <taxon>Clostridiaceae</taxon>
        <taxon>Clostridium</taxon>
    </lineage>
</organism>
<dbReference type="InterPro" id="IPR005370">
    <property type="entry name" value="UPF0180"/>
</dbReference>
<protein>
    <submittedName>
        <fullName evidence="1">Uncharacterized protein</fullName>
    </submittedName>
</protein>
<dbReference type="STRING" id="1450648.CLORY_35130"/>
<proteinExistence type="predicted"/>
<reference evidence="1 2" key="1">
    <citation type="submission" date="2017-03" db="EMBL/GenBank/DDBJ databases">
        <title>Genome sequence of Clostridium oryzae DSM 28571.</title>
        <authorList>
            <person name="Poehlein A."/>
            <person name="Daniel R."/>
        </authorList>
    </citation>
    <scope>NUCLEOTIDE SEQUENCE [LARGE SCALE GENOMIC DNA]</scope>
    <source>
        <strain evidence="1 2">DSM 28571</strain>
    </source>
</reference>
<evidence type="ECO:0000313" key="1">
    <source>
        <dbReference type="EMBL" id="OPJ58679.1"/>
    </source>
</evidence>
<dbReference type="OrthoDB" id="1954110at2"/>
<dbReference type="RefSeq" id="WP_079426884.1">
    <property type="nucleotide sequence ID" value="NZ_MZGV01000053.1"/>
</dbReference>